<gene>
    <name evidence="5" type="ORF">SE37_10050</name>
</gene>
<name>A0A0C1TQA5_9BACT</name>
<dbReference type="InterPro" id="IPR003593">
    <property type="entry name" value="AAA+_ATPase"/>
</dbReference>
<dbReference type="SUPFAM" id="SSF52540">
    <property type="entry name" value="P-loop containing nucleoside triphosphate hydrolases"/>
    <property type="match status" value="2"/>
</dbReference>
<dbReference type="AlphaFoldDB" id="A0A0C1TQA5"/>
<keyword evidence="2" id="KW-0547">Nucleotide-binding</keyword>
<dbReference type="GO" id="GO:0005524">
    <property type="term" value="F:ATP binding"/>
    <property type="evidence" value="ECO:0007669"/>
    <property type="project" value="UniProtKB-KW"/>
</dbReference>
<accession>A0A0C1TQA5</accession>
<dbReference type="Pfam" id="PF00004">
    <property type="entry name" value="AAA"/>
    <property type="match status" value="1"/>
</dbReference>
<dbReference type="InterPro" id="IPR027417">
    <property type="entry name" value="P-loop_NTPase"/>
</dbReference>
<dbReference type="Gene3D" id="3.40.50.300">
    <property type="entry name" value="P-loop containing nucleotide triphosphate hydrolases"/>
    <property type="match status" value="2"/>
</dbReference>
<evidence type="ECO:0000256" key="3">
    <source>
        <dbReference type="ARBA" id="ARBA00022840"/>
    </source>
</evidence>
<dbReference type="InterPro" id="IPR054472">
    <property type="entry name" value="WHD"/>
</dbReference>
<organism evidence="5 6">
    <name type="scientific">Geobacter soli</name>
    <dbReference type="NCBI Taxonomy" id="1510391"/>
    <lineage>
        <taxon>Bacteria</taxon>
        <taxon>Pseudomonadati</taxon>
        <taxon>Thermodesulfobacteriota</taxon>
        <taxon>Desulfuromonadia</taxon>
        <taxon>Geobacterales</taxon>
        <taxon>Geobacteraceae</taxon>
        <taxon>Geobacter</taxon>
    </lineage>
</organism>
<evidence type="ECO:0000259" key="4">
    <source>
        <dbReference type="SMART" id="SM00382"/>
    </source>
</evidence>
<reference evidence="5 6" key="1">
    <citation type="submission" date="2015-01" db="EMBL/GenBank/DDBJ databases">
        <title>Genome sequence of the anaerobic bacterium Geobacter soli GSS01, a dissimilatory Fe(III) reducer from soil.</title>
        <authorList>
            <person name="Yang G."/>
            <person name="Zhou S."/>
        </authorList>
    </citation>
    <scope>NUCLEOTIDE SEQUENCE [LARGE SCALE GENOMIC DNA]</scope>
    <source>
        <strain evidence="5 6">GSS01</strain>
    </source>
</reference>
<proteinExistence type="inferred from homology"/>
<dbReference type="RefSeq" id="WP_039645977.1">
    <property type="nucleotide sequence ID" value="NZ_JXBL01000001.1"/>
</dbReference>
<keyword evidence="3" id="KW-0067">ATP-binding</keyword>
<comment type="caution">
    <text evidence="5">The sequence shown here is derived from an EMBL/GenBank/DDBJ whole genome shotgun (WGS) entry which is preliminary data.</text>
</comment>
<dbReference type="InterPro" id="IPR050221">
    <property type="entry name" value="26S_Proteasome_ATPase"/>
</dbReference>
<evidence type="ECO:0000313" key="6">
    <source>
        <dbReference type="Proteomes" id="UP000031433"/>
    </source>
</evidence>
<dbReference type="PANTHER" id="PTHR23073">
    <property type="entry name" value="26S PROTEASOME REGULATORY SUBUNIT"/>
    <property type="match status" value="1"/>
</dbReference>
<feature type="domain" description="AAA+ ATPase" evidence="4">
    <location>
        <begin position="522"/>
        <end position="654"/>
    </location>
</feature>
<dbReference type="CDD" id="cd19481">
    <property type="entry name" value="RecA-like_protease"/>
    <property type="match status" value="1"/>
</dbReference>
<dbReference type="Pfam" id="PF22977">
    <property type="entry name" value="WHD"/>
    <property type="match status" value="1"/>
</dbReference>
<dbReference type="GO" id="GO:0016887">
    <property type="term" value="F:ATP hydrolysis activity"/>
    <property type="evidence" value="ECO:0007669"/>
    <property type="project" value="InterPro"/>
</dbReference>
<evidence type="ECO:0000256" key="2">
    <source>
        <dbReference type="ARBA" id="ARBA00022741"/>
    </source>
</evidence>
<dbReference type="InterPro" id="IPR003959">
    <property type="entry name" value="ATPase_AAA_core"/>
</dbReference>
<sequence length="743" mass="82425">MPGTAQLNRNIPAAGAYADGLEHMEDELRWLDLLIRYRLDGRNRRGADPFGQLRGLVLSDDEINGLLSGDAGGTPGASPERGGELADLAAKVADRRSATLRIGTALPLADLSRTFHLSPFEEKCLLICLAPELDLKYEKLFAYLHDDVTRQRPSIGLILDLLCTSFRERVAARTVFDPRAPLAKYRLVQFIHDPPDGSVSFPSRQLMLNDRIAGYVLGHAQPDPHLADAVRLVRPNAGGTVSPVEDRNRERARHLVHAHLAAHAPEESRLVLFCRGPRGAGKRELVETLCRDLGLWLLVADVERMLAGSLPFGEMAWLLGREAALQPAVLCLEGMDALLAGDNDHTSELTSLMDAIRTFCRVTFVCSGRPWRPRDRHPSDVFIELDFPLPDESTRKRLWEEGLRGDPLAAGMGAADVLAGTFRFTPGQIRQALADARDLAVWHGGNEGAGWSEADLLHAACRARSHTSLGTLARRIEPVHTLDDIVLPALQMAQLREICAQVRYRHLVFGQWGFDRKLSSGKGLTALFTGPPGTGKTMAAAVVARELGLELYRIDLSQVVSKYIGETEKNLERIFAGAETAGAILFFDEADALFGRRSEVKDAHDRYANIEIGYLLQRMEEYSGISILATNLRQNLDEAFTRRIRIVVEFPFPDEEYREMIWQRIFSPELPVGDDVDLGFLARRFRLSGGDIRNVALGAVFYAAEEGRPLAMAHLVRALGRELRKTGKPCTREEFGDYLEMLA</sequence>
<protein>
    <submittedName>
        <fullName evidence="5">ATPase AAA</fullName>
    </submittedName>
</protein>
<comment type="similarity">
    <text evidence="1">Belongs to the AAA ATPase family.</text>
</comment>
<evidence type="ECO:0000256" key="1">
    <source>
        <dbReference type="ARBA" id="ARBA00006914"/>
    </source>
</evidence>
<dbReference type="Proteomes" id="UP000031433">
    <property type="component" value="Unassembled WGS sequence"/>
</dbReference>
<dbReference type="SMART" id="SM00382">
    <property type="entry name" value="AAA"/>
    <property type="match status" value="1"/>
</dbReference>
<keyword evidence="6" id="KW-1185">Reference proteome</keyword>
<dbReference type="EMBL" id="JXBL01000001">
    <property type="protein sequence ID" value="KIE42949.1"/>
    <property type="molecule type" value="Genomic_DNA"/>
</dbReference>
<evidence type="ECO:0000313" key="5">
    <source>
        <dbReference type="EMBL" id="KIE42949.1"/>
    </source>
</evidence>